<dbReference type="InterPro" id="IPR020845">
    <property type="entry name" value="AMP-binding_CS"/>
</dbReference>
<evidence type="ECO:0000313" key="4">
    <source>
        <dbReference type="Proteomes" id="UP001500063"/>
    </source>
</evidence>
<dbReference type="InterPro" id="IPR042099">
    <property type="entry name" value="ANL_N_sf"/>
</dbReference>
<name>A0ABN0XWU1_9ACTN</name>
<dbReference type="Gene3D" id="3.30.300.30">
    <property type="match status" value="1"/>
</dbReference>
<accession>A0ABN0XWU1</accession>
<dbReference type="InterPro" id="IPR000873">
    <property type="entry name" value="AMP-dep_synth/lig_dom"/>
</dbReference>
<protein>
    <recommendedName>
        <fullName evidence="2">AMP-dependent synthetase/ligase domain-containing protein</fullName>
    </recommendedName>
</protein>
<dbReference type="PROSITE" id="PS00455">
    <property type="entry name" value="AMP_BINDING"/>
    <property type="match status" value="1"/>
</dbReference>
<comment type="caution">
    <text evidence="3">The sequence shown here is derived from an EMBL/GenBank/DDBJ whole genome shotgun (WGS) entry which is preliminary data.</text>
</comment>
<dbReference type="Pfam" id="PF00501">
    <property type="entry name" value="AMP-binding"/>
    <property type="match status" value="1"/>
</dbReference>
<reference evidence="3 4" key="1">
    <citation type="journal article" date="2019" name="Int. J. Syst. Evol. Microbiol.">
        <title>The Global Catalogue of Microorganisms (GCM) 10K type strain sequencing project: providing services to taxonomists for standard genome sequencing and annotation.</title>
        <authorList>
            <consortium name="The Broad Institute Genomics Platform"/>
            <consortium name="The Broad Institute Genome Sequencing Center for Infectious Disease"/>
            <person name="Wu L."/>
            <person name="Ma J."/>
        </authorList>
    </citation>
    <scope>NUCLEOTIDE SEQUENCE [LARGE SCALE GENOMIC DNA]</scope>
    <source>
        <strain evidence="3 4">JCM 4565</strain>
    </source>
</reference>
<keyword evidence="4" id="KW-1185">Reference proteome</keyword>
<dbReference type="EMBL" id="BAAABW010000033">
    <property type="protein sequence ID" value="GAA0375206.1"/>
    <property type="molecule type" value="Genomic_DNA"/>
</dbReference>
<gene>
    <name evidence="3" type="ORF">GCM10010319_62140</name>
</gene>
<dbReference type="InterPro" id="IPR045851">
    <property type="entry name" value="AMP-bd_C_sf"/>
</dbReference>
<feature type="domain" description="AMP-dependent synthetase/ligase" evidence="2">
    <location>
        <begin position="16"/>
        <end position="405"/>
    </location>
</feature>
<organism evidence="3 4">
    <name type="scientific">Streptomyces blastmyceticus</name>
    <dbReference type="NCBI Taxonomy" id="68180"/>
    <lineage>
        <taxon>Bacteria</taxon>
        <taxon>Bacillati</taxon>
        <taxon>Actinomycetota</taxon>
        <taxon>Actinomycetes</taxon>
        <taxon>Kitasatosporales</taxon>
        <taxon>Streptomycetaceae</taxon>
        <taxon>Streptomyces</taxon>
    </lineage>
</organism>
<dbReference type="PANTHER" id="PTHR22754:SF32">
    <property type="entry name" value="DISCO-INTERACTING PROTEIN 2"/>
    <property type="match status" value="1"/>
</dbReference>
<dbReference type="Gene3D" id="3.40.50.12780">
    <property type="entry name" value="N-terminal domain of ligase-like"/>
    <property type="match status" value="1"/>
</dbReference>
<sequence>MTGGHRPETVIDALLDSARRTPDRLAFRVIERSGEEFALGCADVHRLVGQAVAGLEKHGIEEADRVVIVLPTSRDFLSVYLGCLYAGVVPIVVAEPMDGRIAHYAANLRGLAEHARARRVVASPEWESALAPLLPIPVVTPDALRGSPLDMGPPRATPTSLAHLQATSGSTGTPKLAVIRHGNIAANVRAIAEAIRGNPDDLLVSWLPLFHDMGLIGISYALHSHIPMVLADPVNFLRNPLSWLQWISRYRGTLSPAPSSAFHICARVAKRRPPDDLDLSSWRVALCGAEPVHENTMRDFQTTFGHFGLPETTLRPVYGLAEATLAVTISDVGRPYSVDRVDTEAIAARGRAEPRSAADPHTTSMVCVGRVLPGHRLRVIDAAGAPLPDREIGEIEVSGPSVIDGCLAAPDGAEAGASGDRLERTDGCLRTGDLGYQVDGELYVTGRRKDIVIIAGRNYIPDQLEMFVEAVTESPRTPAVVAVGVPDPALRTEQLHLLLDERLADGRDRRDITGRVSDALAEAFGIGGVTFHWVSRAALPRTTSGKIQRHLCRKMIEERSTASTSD</sequence>
<dbReference type="SUPFAM" id="SSF56801">
    <property type="entry name" value="Acetyl-CoA synthetase-like"/>
    <property type="match status" value="1"/>
</dbReference>
<evidence type="ECO:0000313" key="3">
    <source>
        <dbReference type="EMBL" id="GAA0375206.1"/>
    </source>
</evidence>
<comment type="similarity">
    <text evidence="1">Belongs to the ATP-dependent AMP-binding enzyme family.</text>
</comment>
<dbReference type="RefSeq" id="WP_344123171.1">
    <property type="nucleotide sequence ID" value="NZ_BAAABW010000033.1"/>
</dbReference>
<evidence type="ECO:0000256" key="1">
    <source>
        <dbReference type="ARBA" id="ARBA00006432"/>
    </source>
</evidence>
<dbReference type="Proteomes" id="UP001500063">
    <property type="component" value="Unassembled WGS sequence"/>
</dbReference>
<dbReference type="PANTHER" id="PTHR22754">
    <property type="entry name" value="DISCO-INTERACTING PROTEIN 2 DIP2 -RELATED"/>
    <property type="match status" value="1"/>
</dbReference>
<proteinExistence type="inferred from homology"/>
<evidence type="ECO:0000259" key="2">
    <source>
        <dbReference type="Pfam" id="PF00501"/>
    </source>
</evidence>